<dbReference type="EMBL" id="LAZR01027808">
    <property type="protein sequence ID" value="KKL64553.1"/>
    <property type="molecule type" value="Genomic_DNA"/>
</dbReference>
<organism evidence="1">
    <name type="scientific">marine sediment metagenome</name>
    <dbReference type="NCBI Taxonomy" id="412755"/>
    <lineage>
        <taxon>unclassified sequences</taxon>
        <taxon>metagenomes</taxon>
        <taxon>ecological metagenomes</taxon>
    </lineage>
</organism>
<gene>
    <name evidence="1" type="ORF">LCGC14_2163800</name>
</gene>
<feature type="non-terminal residue" evidence="1">
    <location>
        <position position="66"/>
    </location>
</feature>
<name>A0A0F9DRW8_9ZZZZ</name>
<proteinExistence type="predicted"/>
<accession>A0A0F9DRW8</accession>
<dbReference type="AlphaFoldDB" id="A0A0F9DRW8"/>
<protein>
    <submittedName>
        <fullName evidence="1">Uncharacterized protein</fullName>
    </submittedName>
</protein>
<reference evidence="1" key="1">
    <citation type="journal article" date="2015" name="Nature">
        <title>Complex archaea that bridge the gap between prokaryotes and eukaryotes.</title>
        <authorList>
            <person name="Spang A."/>
            <person name="Saw J.H."/>
            <person name="Jorgensen S.L."/>
            <person name="Zaremba-Niedzwiedzka K."/>
            <person name="Martijn J."/>
            <person name="Lind A.E."/>
            <person name="van Eijk R."/>
            <person name="Schleper C."/>
            <person name="Guy L."/>
            <person name="Ettema T.J."/>
        </authorList>
    </citation>
    <scope>NUCLEOTIDE SEQUENCE</scope>
</reference>
<sequence length="66" mass="6931">MWTVVLTALSSSSPAVGVTRNKYRVNLQGIGPKNSVVIYQDNVTLVLSLNNGAVSKLTVRGGTPTS</sequence>
<comment type="caution">
    <text evidence="1">The sequence shown here is derived from an EMBL/GenBank/DDBJ whole genome shotgun (WGS) entry which is preliminary data.</text>
</comment>
<evidence type="ECO:0000313" key="1">
    <source>
        <dbReference type="EMBL" id="KKL64553.1"/>
    </source>
</evidence>